<evidence type="ECO:0000256" key="3">
    <source>
        <dbReference type="ARBA" id="ARBA00023163"/>
    </source>
</evidence>
<keyword evidence="3" id="KW-0804">Transcription</keyword>
<sequence length="120" mass="14042">MLINEIAKITGISAHTIRFYEKSGLIEGKRDESITSNNYFHYDEETIEKLEFISDAKSVGFTIREIGQLIDAWYNNQFSKEEKLSILDEKLLSLEQKMKEIKEMKKQIDAFKKDVLNDKC</sequence>
<keyword evidence="4" id="KW-0175">Coiled coil</keyword>
<proteinExistence type="predicted"/>
<reference evidence="6 7" key="1">
    <citation type="journal article" date="2022" name="Int. J. Syst. Evol. Microbiol.">
        <title>Flavobacterium ammonificans sp. nov. and Flavobacterium ammoniigenes sp. nov., ammonifying bacteria isolated from surface river water.</title>
        <authorList>
            <person name="Watanabe K."/>
            <person name="Kitamura T."/>
            <person name="Ogata Y."/>
            <person name="Shindo C."/>
            <person name="Suda W."/>
        </authorList>
    </citation>
    <scope>NUCLEOTIDE SEQUENCE [LARGE SCALE GENOMIC DNA]</scope>
    <source>
        <strain evidence="6 7">GENT11</strain>
    </source>
</reference>
<dbReference type="RefSeq" id="WP_229331022.1">
    <property type="nucleotide sequence ID" value="NZ_AP025183.1"/>
</dbReference>
<reference evidence="6 7" key="2">
    <citation type="journal article" date="2022" name="Microorganisms">
        <title>Complete Genome Sequences of Two Flavobacterium ammonificans Strains and a Flavobacterium ammoniigenes Strain of Ammonifying Bacterioplankton Isolated from Surface River Water.</title>
        <authorList>
            <person name="Suda W."/>
            <person name="Ogata Y."/>
            <person name="Shindo C."/>
            <person name="Watanabe K."/>
        </authorList>
    </citation>
    <scope>NUCLEOTIDE SEQUENCE [LARGE SCALE GENOMIC DNA]</scope>
    <source>
        <strain evidence="6 7">GENT11</strain>
    </source>
</reference>
<feature type="domain" description="HTH merR-type" evidence="5">
    <location>
        <begin position="1"/>
        <end position="72"/>
    </location>
</feature>
<keyword evidence="7" id="KW-1185">Reference proteome</keyword>
<organism evidence="6 7">
    <name type="scientific">Flavobacterium ammonificans</name>
    <dbReference type="NCBI Taxonomy" id="1751056"/>
    <lineage>
        <taxon>Bacteria</taxon>
        <taxon>Pseudomonadati</taxon>
        <taxon>Bacteroidota</taxon>
        <taxon>Flavobacteriia</taxon>
        <taxon>Flavobacteriales</taxon>
        <taxon>Flavobacteriaceae</taxon>
        <taxon>Flavobacterium</taxon>
    </lineage>
</organism>
<dbReference type="PANTHER" id="PTHR30204">
    <property type="entry name" value="REDOX-CYCLING DRUG-SENSING TRANSCRIPTIONAL ACTIVATOR SOXR"/>
    <property type="match status" value="1"/>
</dbReference>
<dbReference type="InterPro" id="IPR047057">
    <property type="entry name" value="MerR_fam"/>
</dbReference>
<feature type="coiled-coil region" evidence="4">
    <location>
        <begin position="84"/>
        <end position="114"/>
    </location>
</feature>
<evidence type="ECO:0000259" key="5">
    <source>
        <dbReference type="PROSITE" id="PS50937"/>
    </source>
</evidence>
<dbReference type="Gene3D" id="1.10.1660.10">
    <property type="match status" value="1"/>
</dbReference>
<dbReference type="SUPFAM" id="SSF46955">
    <property type="entry name" value="Putative DNA-binding domain"/>
    <property type="match status" value="1"/>
</dbReference>
<dbReference type="Pfam" id="PF13411">
    <property type="entry name" value="MerR_1"/>
    <property type="match status" value="1"/>
</dbReference>
<name>A0ABM7UYR2_9FLAO</name>
<evidence type="ECO:0000256" key="4">
    <source>
        <dbReference type="SAM" id="Coils"/>
    </source>
</evidence>
<keyword evidence="2" id="KW-0238">DNA-binding</keyword>
<evidence type="ECO:0000256" key="2">
    <source>
        <dbReference type="ARBA" id="ARBA00023125"/>
    </source>
</evidence>
<dbReference type="EMBL" id="AP025183">
    <property type="protein sequence ID" value="BDB52296.1"/>
    <property type="molecule type" value="Genomic_DNA"/>
</dbReference>
<gene>
    <name evidence="6" type="ORF">GENT11_06080</name>
</gene>
<protein>
    <recommendedName>
        <fullName evidence="5">HTH merR-type domain-containing protein</fullName>
    </recommendedName>
</protein>
<dbReference type="PROSITE" id="PS50937">
    <property type="entry name" value="HTH_MERR_2"/>
    <property type="match status" value="1"/>
</dbReference>
<keyword evidence="1" id="KW-0805">Transcription regulation</keyword>
<dbReference type="PANTHER" id="PTHR30204:SF94">
    <property type="entry name" value="HEAVY METAL-DEPENDENT TRANSCRIPTIONAL REGULATOR HI_0293-RELATED"/>
    <property type="match status" value="1"/>
</dbReference>
<dbReference type="InterPro" id="IPR000551">
    <property type="entry name" value="MerR-type_HTH_dom"/>
</dbReference>
<dbReference type="InterPro" id="IPR009061">
    <property type="entry name" value="DNA-bd_dom_put_sf"/>
</dbReference>
<evidence type="ECO:0000256" key="1">
    <source>
        <dbReference type="ARBA" id="ARBA00023015"/>
    </source>
</evidence>
<evidence type="ECO:0000313" key="6">
    <source>
        <dbReference type="EMBL" id="BDB52296.1"/>
    </source>
</evidence>
<evidence type="ECO:0000313" key="7">
    <source>
        <dbReference type="Proteomes" id="UP001319865"/>
    </source>
</evidence>
<dbReference type="SMART" id="SM00422">
    <property type="entry name" value="HTH_MERR"/>
    <property type="match status" value="1"/>
</dbReference>
<dbReference type="Proteomes" id="UP001319865">
    <property type="component" value="Chromosome"/>
</dbReference>
<accession>A0ABM7UYR2</accession>